<dbReference type="Proteomes" id="UP000532440">
    <property type="component" value="Unassembled WGS sequence"/>
</dbReference>
<organism evidence="2 3">
    <name type="scientific">Quisquiliibacterium transsilvanicum</name>
    <dbReference type="NCBI Taxonomy" id="1549638"/>
    <lineage>
        <taxon>Bacteria</taxon>
        <taxon>Pseudomonadati</taxon>
        <taxon>Pseudomonadota</taxon>
        <taxon>Betaproteobacteria</taxon>
        <taxon>Burkholderiales</taxon>
        <taxon>Burkholderiaceae</taxon>
        <taxon>Quisquiliibacterium</taxon>
    </lineage>
</organism>
<feature type="chain" id="PRO_5030752602" evidence="1">
    <location>
        <begin position="40"/>
        <end position="189"/>
    </location>
</feature>
<dbReference type="PROSITE" id="PS51318">
    <property type="entry name" value="TAT"/>
    <property type="match status" value="1"/>
</dbReference>
<dbReference type="SUPFAM" id="SSF47240">
    <property type="entry name" value="Ferritin-like"/>
    <property type="match status" value="1"/>
</dbReference>
<keyword evidence="1" id="KW-0732">Signal</keyword>
<accession>A0A7W8HH04</accession>
<dbReference type="InterPro" id="IPR006311">
    <property type="entry name" value="TAT_signal"/>
</dbReference>
<dbReference type="Gene3D" id="1.20.1260.10">
    <property type="match status" value="1"/>
</dbReference>
<dbReference type="AlphaFoldDB" id="A0A7W8HH04"/>
<sequence>MSFFQMSSPAVARRMFLGRSGLVLSGAAVALLAGNESLAASAGPAGAGDVQILNTALGAELEAVAAYQVGAESKLLEADVLKLALGFQGHHKEHAALLARTVEKLGGKPVQPKSKYMFPVDQLKSQADVLRFAAGLEQGAVSAYLGAVPLFGDRNLAKAAASILGDEAMHWAILRQAVGLVPVPGAFVS</sequence>
<dbReference type="InterPro" id="IPR012347">
    <property type="entry name" value="Ferritin-like"/>
</dbReference>
<dbReference type="InterPro" id="IPR009078">
    <property type="entry name" value="Ferritin-like_SF"/>
</dbReference>
<protein>
    <submittedName>
        <fullName evidence="2">Rubrerythrin</fullName>
    </submittedName>
</protein>
<comment type="caution">
    <text evidence="2">The sequence shown here is derived from an EMBL/GenBank/DDBJ whole genome shotgun (WGS) entry which is preliminary data.</text>
</comment>
<dbReference type="EMBL" id="JACHGB010000004">
    <property type="protein sequence ID" value="MBB5271914.1"/>
    <property type="molecule type" value="Genomic_DNA"/>
</dbReference>
<reference evidence="2 3" key="1">
    <citation type="submission" date="2020-08" db="EMBL/GenBank/DDBJ databases">
        <title>Genomic Encyclopedia of Type Strains, Phase IV (KMG-IV): sequencing the most valuable type-strain genomes for metagenomic binning, comparative biology and taxonomic classification.</title>
        <authorList>
            <person name="Goeker M."/>
        </authorList>
    </citation>
    <scope>NUCLEOTIDE SEQUENCE [LARGE SCALE GENOMIC DNA]</scope>
    <source>
        <strain evidence="2 3">DSM 29781</strain>
    </source>
</reference>
<keyword evidence="3" id="KW-1185">Reference proteome</keyword>
<dbReference type="CDD" id="cd00657">
    <property type="entry name" value="Ferritin_like"/>
    <property type="match status" value="1"/>
</dbReference>
<evidence type="ECO:0000313" key="3">
    <source>
        <dbReference type="Proteomes" id="UP000532440"/>
    </source>
</evidence>
<name>A0A7W8HH04_9BURK</name>
<evidence type="ECO:0000256" key="1">
    <source>
        <dbReference type="SAM" id="SignalP"/>
    </source>
</evidence>
<gene>
    <name evidence="2" type="ORF">HNQ70_001928</name>
</gene>
<dbReference type="RefSeq" id="WP_183966820.1">
    <property type="nucleotide sequence ID" value="NZ_BAABEW010000023.1"/>
</dbReference>
<proteinExistence type="predicted"/>
<evidence type="ECO:0000313" key="2">
    <source>
        <dbReference type="EMBL" id="MBB5271914.1"/>
    </source>
</evidence>
<feature type="signal peptide" evidence="1">
    <location>
        <begin position="1"/>
        <end position="39"/>
    </location>
</feature>
<dbReference type="Pfam" id="PF13668">
    <property type="entry name" value="Ferritin_2"/>
    <property type="match status" value="1"/>
</dbReference>